<keyword evidence="1" id="KW-0732">Signal</keyword>
<sequence length="618" mass="70256">MFKRLAPLLIGSLCAAAQASPQMADTQLQALASERYWLLLGHYLPSRLDGWRSYVDDDAFFLADEGATSPTAELQATLDGLYADPAQGNDHVQCKYPARTRWLREQLQLSDLPSPDCGEYRSWYDDINPHATVLVFPDAYLNSPSSMFGHTLLRIDSPDTQASGTTLLTYALNFGAMVENMDNGILYAWKGLAGGYPGQFSLLPYRDKIGEYSRLENRDLWEYQLNLTPEETARMVEHVWELRQVRFDYFFFDENCSYRLLELLEVAKPQLHLTEQFPLTAIPADTVRAVREAGLITDVTYRPSRERELLAQAEPLTSNELDWVTRLAADSAVLKDPDYQAIDSQRQALIQESAYRLIRYQSSGQERDQASADRSYQLLQAINQNPPPKLLIDTPTYPEYGHESRTWQLALGSRDDRAFAEYGLRLAYHDLADNLAGFPLGAQIELGTLNIRQYQGNHWQLEELGLVSIRSLTPRNQLLKPWSWQVATGLERVAGDDDKRRLVPHLNGGGGFSWNPVSDLQTFALATLRVEHHPDADEALSPAAGFNAGLLWRNGLGNLLMETSNDFFTNGEVRRSLKLSQHWELGTDLGLRLRARREFSHRSDPENEVSLQLRWYYY</sequence>
<dbReference type="Pfam" id="PF25222">
    <property type="entry name" value="DUF7840"/>
    <property type="match status" value="1"/>
</dbReference>
<keyword evidence="6" id="KW-1185">Reference proteome</keyword>
<organism evidence="5 6">
    <name type="scientific">Pseudomonas neustonica</name>
    <dbReference type="NCBI Taxonomy" id="2487346"/>
    <lineage>
        <taxon>Bacteria</taxon>
        <taxon>Pseudomonadati</taxon>
        <taxon>Pseudomonadota</taxon>
        <taxon>Gammaproteobacteria</taxon>
        <taxon>Pseudomonadales</taxon>
        <taxon>Pseudomonadaceae</taxon>
        <taxon>Pseudomonas</taxon>
    </lineage>
</organism>
<feature type="signal peptide" evidence="1">
    <location>
        <begin position="1"/>
        <end position="19"/>
    </location>
</feature>
<evidence type="ECO:0000259" key="3">
    <source>
        <dbReference type="Pfam" id="PF25222"/>
    </source>
</evidence>
<feature type="domain" description="DUF7840" evidence="3">
    <location>
        <begin position="396"/>
        <end position="616"/>
    </location>
</feature>
<evidence type="ECO:0000313" key="5">
    <source>
        <dbReference type="EMBL" id="ROZ84418.1"/>
    </source>
</evidence>
<evidence type="ECO:0000259" key="4">
    <source>
        <dbReference type="Pfam" id="PF25225"/>
    </source>
</evidence>
<dbReference type="Pfam" id="PF25225">
    <property type="entry name" value="DUF7843"/>
    <property type="match status" value="1"/>
</dbReference>
<accession>A0ABX9XHN8</accession>
<comment type="caution">
    <text evidence="5">The sequence shown here is derived from an EMBL/GenBank/DDBJ whole genome shotgun (WGS) entry which is preliminary data.</text>
</comment>
<feature type="domain" description="DUF7843" evidence="4">
    <location>
        <begin position="29"/>
        <end position="106"/>
    </location>
</feature>
<feature type="chain" id="PRO_5045620503" evidence="1">
    <location>
        <begin position="20"/>
        <end position="618"/>
    </location>
</feature>
<dbReference type="Proteomes" id="UP000275199">
    <property type="component" value="Unassembled WGS sequence"/>
</dbReference>
<gene>
    <name evidence="5" type="ORF">EF096_10495</name>
</gene>
<evidence type="ECO:0000313" key="6">
    <source>
        <dbReference type="Proteomes" id="UP000275199"/>
    </source>
</evidence>
<dbReference type="InterPro" id="IPR025178">
    <property type="entry name" value="Lnb_N"/>
</dbReference>
<dbReference type="Pfam" id="PF13387">
    <property type="entry name" value="Lnb_N"/>
    <property type="match status" value="1"/>
</dbReference>
<evidence type="ECO:0000259" key="2">
    <source>
        <dbReference type="Pfam" id="PF13387"/>
    </source>
</evidence>
<dbReference type="RefSeq" id="WP_123889578.1">
    <property type="nucleotide sequence ID" value="NZ_RKKU01000011.1"/>
</dbReference>
<dbReference type="InterPro" id="IPR057165">
    <property type="entry name" value="DUF7843"/>
</dbReference>
<evidence type="ECO:0000256" key="1">
    <source>
        <dbReference type="SAM" id="SignalP"/>
    </source>
</evidence>
<reference evidence="5 6" key="1">
    <citation type="submission" date="2018-11" db="EMBL/GenBank/DDBJ databases">
        <authorList>
            <person name="Jang G.I."/>
            <person name="Hwang C.Y."/>
        </authorList>
    </citation>
    <scope>NUCLEOTIDE SEQUENCE [LARGE SCALE GENOMIC DNA]</scope>
    <source>
        <strain evidence="5 6">SSM26</strain>
    </source>
</reference>
<dbReference type="InterPro" id="IPR057162">
    <property type="entry name" value="DUF7840"/>
</dbReference>
<dbReference type="EMBL" id="RKKU01000011">
    <property type="protein sequence ID" value="ROZ84418.1"/>
    <property type="molecule type" value="Genomic_DNA"/>
</dbReference>
<protein>
    <submittedName>
        <fullName evidence="5">DUF4105 domain-containing protein</fullName>
    </submittedName>
</protein>
<name>A0ABX9XHN8_9PSED</name>
<proteinExistence type="predicted"/>
<feature type="domain" description="Lnb N-terminal periplasmic" evidence="2">
    <location>
        <begin position="120"/>
        <end position="291"/>
    </location>
</feature>